<dbReference type="InterPro" id="IPR024726">
    <property type="entry name" value="FhuF_C"/>
</dbReference>
<evidence type="ECO:0000313" key="2">
    <source>
        <dbReference type="EMBL" id="MCQ4043171.1"/>
    </source>
</evidence>
<dbReference type="EMBL" id="JANFNH010000012">
    <property type="protein sequence ID" value="MCQ4043171.1"/>
    <property type="molecule type" value="Genomic_DNA"/>
</dbReference>
<accession>A0ABT1PEG2</accession>
<dbReference type="Pfam" id="PF11575">
    <property type="entry name" value="FhuF_C"/>
    <property type="match status" value="1"/>
</dbReference>
<dbReference type="RefSeq" id="WP_255928004.1">
    <property type="nucleotide sequence ID" value="NZ_JANFNH010000012.1"/>
</dbReference>
<protein>
    <submittedName>
        <fullName evidence="2">(2Fe-2S)-binding protein</fullName>
    </submittedName>
</protein>
<keyword evidence="3" id="KW-1185">Reference proteome</keyword>
<dbReference type="Proteomes" id="UP001206206">
    <property type="component" value="Unassembled WGS sequence"/>
</dbReference>
<proteinExistence type="predicted"/>
<gene>
    <name evidence="2" type="ORF">NON19_14320</name>
</gene>
<feature type="domain" description="Ferric siderophore reductase C-terminal" evidence="1">
    <location>
        <begin position="236"/>
        <end position="256"/>
    </location>
</feature>
<sequence length="275" mass="30163">MPTATLRRTSPLAAAYARLAEVRAGPRVTEEPPRTAGDWLGARQLAEGGSALDTFLAGEETRLLREHGARPRPHVVASLGFHRYVWPACLLFTVPWFLHRRVPRLQVGDVSFHRTSGRMTVRTGDLLCLPDDPAAGWPGARTVPDAAALRQALREAVAEHVGPLLGAFRTRTRRGPHALWGMVCDEITEGLWHVARLLGEEDRAVTELGALLPGGTPPYPGGAGFRALGRGHTRDRLACCLFYTLRPEDACATCPRAREGDRIYRTGFEAERQAK</sequence>
<reference evidence="2 3" key="1">
    <citation type="submission" date="2022-06" db="EMBL/GenBank/DDBJ databases">
        <title>Draft genome sequence of type strain Streptomyces rubrisoli DSM 42083.</title>
        <authorList>
            <person name="Duangmal K."/>
            <person name="Klaysubun C."/>
        </authorList>
    </citation>
    <scope>NUCLEOTIDE SEQUENCE [LARGE SCALE GENOMIC DNA]</scope>
    <source>
        <strain evidence="2 3">DSM 42083</strain>
    </source>
</reference>
<evidence type="ECO:0000259" key="1">
    <source>
        <dbReference type="Pfam" id="PF11575"/>
    </source>
</evidence>
<evidence type="ECO:0000313" key="3">
    <source>
        <dbReference type="Proteomes" id="UP001206206"/>
    </source>
</evidence>
<comment type="caution">
    <text evidence="2">The sequence shown here is derived from an EMBL/GenBank/DDBJ whole genome shotgun (WGS) entry which is preliminary data.</text>
</comment>
<name>A0ABT1PEG2_9ACTN</name>
<organism evidence="2 3">
    <name type="scientific">Streptantibioticus rubrisoli</name>
    <dbReference type="NCBI Taxonomy" id="1387313"/>
    <lineage>
        <taxon>Bacteria</taxon>
        <taxon>Bacillati</taxon>
        <taxon>Actinomycetota</taxon>
        <taxon>Actinomycetes</taxon>
        <taxon>Kitasatosporales</taxon>
        <taxon>Streptomycetaceae</taxon>
        <taxon>Streptantibioticus</taxon>
    </lineage>
</organism>